<proteinExistence type="predicted"/>
<organism evidence="4 5">
    <name type="scientific">Vitis rotundifolia</name>
    <name type="common">Muscadine grape</name>
    <dbReference type="NCBI Taxonomy" id="103349"/>
    <lineage>
        <taxon>Eukaryota</taxon>
        <taxon>Viridiplantae</taxon>
        <taxon>Streptophyta</taxon>
        <taxon>Embryophyta</taxon>
        <taxon>Tracheophyta</taxon>
        <taxon>Spermatophyta</taxon>
        <taxon>Magnoliopsida</taxon>
        <taxon>eudicotyledons</taxon>
        <taxon>Gunneridae</taxon>
        <taxon>Pentapetalae</taxon>
        <taxon>rosids</taxon>
        <taxon>Vitales</taxon>
        <taxon>Vitaceae</taxon>
        <taxon>Viteae</taxon>
        <taxon>Vitis</taxon>
    </lineage>
</organism>
<keyword evidence="5" id="KW-1185">Reference proteome</keyword>
<keyword evidence="1" id="KW-0132">Cell division</keyword>
<feature type="compositionally biased region" description="Basic and acidic residues" evidence="3">
    <location>
        <begin position="238"/>
        <end position="281"/>
    </location>
</feature>
<dbReference type="GO" id="GO:0016538">
    <property type="term" value="F:cyclin-dependent protein serine/threonine kinase regulator activity"/>
    <property type="evidence" value="ECO:0007669"/>
    <property type="project" value="InterPro"/>
</dbReference>
<gene>
    <name evidence="4" type="ORF">PVL29_025008</name>
</gene>
<dbReference type="EMBL" id="JARBHA010000018">
    <property type="protein sequence ID" value="KAJ9676278.1"/>
    <property type="molecule type" value="Genomic_DNA"/>
</dbReference>
<dbReference type="Gene3D" id="1.10.472.10">
    <property type="entry name" value="Cyclin-like"/>
    <property type="match status" value="1"/>
</dbReference>
<reference evidence="4 5" key="1">
    <citation type="journal article" date="2023" name="BMC Biotechnol.">
        <title>Vitis rotundifolia cv Carlos genome sequencing.</title>
        <authorList>
            <person name="Huff M."/>
            <person name="Hulse-Kemp A."/>
            <person name="Scheffler B."/>
            <person name="Youngblood R."/>
            <person name="Simpson S."/>
            <person name="Babiker E."/>
            <person name="Staton M."/>
        </authorList>
    </citation>
    <scope>NUCLEOTIDE SEQUENCE [LARGE SCALE GENOMIC DNA]</scope>
    <source>
        <tissue evidence="4">Leaf</tissue>
    </source>
</reference>
<feature type="region of interest" description="Disordered" evidence="3">
    <location>
        <begin position="172"/>
        <end position="294"/>
    </location>
</feature>
<evidence type="ECO:0000256" key="3">
    <source>
        <dbReference type="SAM" id="MobiDB-lite"/>
    </source>
</evidence>
<comment type="caution">
    <text evidence="4">The sequence shown here is derived from an EMBL/GenBank/DDBJ whole genome shotgun (WGS) entry which is preliminary data.</text>
</comment>
<dbReference type="PANTHER" id="PTHR10026">
    <property type="entry name" value="CYCLIN"/>
    <property type="match status" value="1"/>
</dbReference>
<feature type="compositionally biased region" description="Basic and acidic residues" evidence="3">
    <location>
        <begin position="202"/>
        <end position="231"/>
    </location>
</feature>
<keyword evidence="2" id="KW-0131">Cell cycle</keyword>
<evidence type="ECO:0000313" key="5">
    <source>
        <dbReference type="Proteomes" id="UP001168098"/>
    </source>
</evidence>
<sequence>MIYTAIDIFYLTDEQLKNSHSRKDGINEATETTLRIYVMATTQVLFHHYRKKVASSYVWLASKLEESPRKARQVLIVFHIMGYRKEYLPVKYVELKTNLSRTERHILKEMGFICQVEHSHKFISNKIATLKTPPKLRQEAWNLANDRNVNDDKSRSSTHYWMMLIGFLHSGPSANNDTVTPKEASKFINPEPGGSKNSMVKRALDILKESKKGDDDPKIMVVEGEGREEPIPSKSKHRTEASGERNNERDKDREREREMDMESERVKTRDLDRERDSNKEQEQDETDEDREKVKNRKHQSMILFMFQHSILNLNHNTNIERYYHSTKIQPCMQSLGIFFYLSLPLYPCTRIKGE</sequence>
<evidence type="ECO:0000256" key="1">
    <source>
        <dbReference type="ARBA" id="ARBA00022618"/>
    </source>
</evidence>
<dbReference type="AlphaFoldDB" id="A0AA38YT97"/>
<protein>
    <submittedName>
        <fullName evidence="4">Uncharacterized protein</fullName>
    </submittedName>
</protein>
<accession>A0AA38YT97</accession>
<dbReference type="GO" id="GO:0006357">
    <property type="term" value="P:regulation of transcription by RNA polymerase II"/>
    <property type="evidence" value="ECO:0007669"/>
    <property type="project" value="InterPro"/>
</dbReference>
<dbReference type="InterPro" id="IPR043198">
    <property type="entry name" value="Cyclin/Ssn8"/>
</dbReference>
<evidence type="ECO:0000313" key="4">
    <source>
        <dbReference type="EMBL" id="KAJ9676278.1"/>
    </source>
</evidence>
<dbReference type="InterPro" id="IPR036915">
    <property type="entry name" value="Cyclin-like_sf"/>
</dbReference>
<dbReference type="Proteomes" id="UP001168098">
    <property type="component" value="Unassembled WGS sequence"/>
</dbReference>
<dbReference type="SUPFAM" id="SSF47954">
    <property type="entry name" value="Cyclin-like"/>
    <property type="match status" value="1"/>
</dbReference>
<name>A0AA38YT97_VITRO</name>
<dbReference type="GO" id="GO:0051301">
    <property type="term" value="P:cell division"/>
    <property type="evidence" value="ECO:0007669"/>
    <property type="project" value="UniProtKB-KW"/>
</dbReference>
<evidence type="ECO:0000256" key="2">
    <source>
        <dbReference type="ARBA" id="ARBA00023306"/>
    </source>
</evidence>